<evidence type="ECO:0000256" key="11">
    <source>
        <dbReference type="ARBA" id="ARBA00022676"/>
    </source>
</evidence>
<accession>A0A7W6CWF9</accession>
<keyword evidence="12 30" id="KW-0808">Transferase</keyword>
<evidence type="ECO:0000256" key="20">
    <source>
        <dbReference type="ARBA" id="ARBA00023251"/>
    </source>
</evidence>
<evidence type="ECO:0000256" key="19">
    <source>
        <dbReference type="ARBA" id="ARBA00023136"/>
    </source>
</evidence>
<keyword evidence="18" id="KW-1133">Transmembrane helix</keyword>
<dbReference type="GO" id="GO:0009252">
    <property type="term" value="P:peptidoglycan biosynthetic process"/>
    <property type="evidence" value="ECO:0007669"/>
    <property type="project" value="UniProtKB-UniPathway"/>
</dbReference>
<keyword evidence="31" id="KW-1185">Reference proteome</keyword>
<dbReference type="AlphaFoldDB" id="A0A7W6CWF9"/>
<comment type="similarity">
    <text evidence="4">In the N-terminal section; belongs to the glycosyltransferase 51 family.</text>
</comment>
<dbReference type="InterPro" id="IPR001264">
    <property type="entry name" value="Glyco_trans_51"/>
</dbReference>
<comment type="pathway">
    <text evidence="2">Cell wall biogenesis; peptidoglycan biosynthesis.</text>
</comment>
<keyword evidence="19" id="KW-0472">Membrane</keyword>
<reference evidence="30 31" key="1">
    <citation type="submission" date="2020-08" db="EMBL/GenBank/DDBJ databases">
        <title>Genomic Encyclopedia of Type Strains, Phase IV (KMG-IV): sequencing the most valuable type-strain genomes for metagenomic binning, comparative biology and taxonomic classification.</title>
        <authorList>
            <person name="Goeker M."/>
        </authorList>
    </citation>
    <scope>NUCLEOTIDE SEQUENCE [LARGE SCALE GENOMIC DNA]</scope>
    <source>
        <strain evidence="30 31">DSM 25481</strain>
    </source>
</reference>
<dbReference type="InterPro" id="IPR036950">
    <property type="entry name" value="PBP_transglycosylase"/>
</dbReference>
<dbReference type="GO" id="GO:0030288">
    <property type="term" value="C:outer membrane-bounded periplasmic space"/>
    <property type="evidence" value="ECO:0007669"/>
    <property type="project" value="TreeGrafter"/>
</dbReference>
<evidence type="ECO:0000259" key="27">
    <source>
        <dbReference type="Pfam" id="PF00905"/>
    </source>
</evidence>
<protein>
    <recommendedName>
        <fullName evidence="6">Penicillin-binding protein 1A</fullName>
        <ecNumber evidence="24">2.4.99.28</ecNumber>
        <ecNumber evidence="5">3.4.16.4</ecNumber>
    </recommendedName>
</protein>
<organism evidence="30 31">
    <name type="scientific">Hansschlegelia beijingensis</name>
    <dbReference type="NCBI Taxonomy" id="1133344"/>
    <lineage>
        <taxon>Bacteria</taxon>
        <taxon>Pseudomonadati</taxon>
        <taxon>Pseudomonadota</taxon>
        <taxon>Alphaproteobacteria</taxon>
        <taxon>Hyphomicrobiales</taxon>
        <taxon>Methylopilaceae</taxon>
        <taxon>Hansschlegelia</taxon>
    </lineage>
</organism>
<dbReference type="PANTHER" id="PTHR32282:SF27">
    <property type="entry name" value="PENICILLIN-BINDING PROTEIN 1A"/>
    <property type="match status" value="1"/>
</dbReference>
<keyword evidence="17" id="KW-0573">Peptidoglycan synthesis</keyword>
<dbReference type="Gene3D" id="3.40.710.10">
    <property type="entry name" value="DD-peptidase/beta-lactamase superfamily"/>
    <property type="match status" value="2"/>
</dbReference>
<dbReference type="GO" id="GO:0046677">
    <property type="term" value="P:response to antibiotic"/>
    <property type="evidence" value="ECO:0007669"/>
    <property type="project" value="UniProtKB-KW"/>
</dbReference>
<evidence type="ECO:0000256" key="10">
    <source>
        <dbReference type="ARBA" id="ARBA00022670"/>
    </source>
</evidence>
<evidence type="ECO:0000259" key="28">
    <source>
        <dbReference type="Pfam" id="PF00912"/>
    </source>
</evidence>
<evidence type="ECO:0000313" key="31">
    <source>
        <dbReference type="Proteomes" id="UP000528964"/>
    </source>
</evidence>
<keyword evidence="8" id="KW-0997">Cell inner membrane</keyword>
<keyword evidence="22" id="KW-0961">Cell wall biogenesis/degradation</keyword>
<dbReference type="InterPro" id="IPR050396">
    <property type="entry name" value="Glycosyltr_51/Transpeptidase"/>
</dbReference>
<comment type="catalytic activity">
    <reaction evidence="25">
        <text>[GlcNAc-(1-&gt;4)-Mur2Ac(oyl-L-Ala-gamma-D-Glu-L-Lys-D-Ala-D-Ala)](n)-di-trans,octa-cis-undecaprenyl diphosphate + beta-D-GlcNAc-(1-&gt;4)-Mur2Ac(oyl-L-Ala-gamma-D-Glu-L-Lys-D-Ala-D-Ala)-di-trans,octa-cis-undecaprenyl diphosphate = [GlcNAc-(1-&gt;4)-Mur2Ac(oyl-L-Ala-gamma-D-Glu-L-Lys-D-Ala-D-Ala)](n+1)-di-trans,octa-cis-undecaprenyl diphosphate + di-trans,octa-cis-undecaprenyl diphosphate + H(+)</text>
        <dbReference type="Rhea" id="RHEA:23708"/>
        <dbReference type="Rhea" id="RHEA-COMP:9602"/>
        <dbReference type="Rhea" id="RHEA-COMP:9603"/>
        <dbReference type="ChEBI" id="CHEBI:15378"/>
        <dbReference type="ChEBI" id="CHEBI:58405"/>
        <dbReference type="ChEBI" id="CHEBI:60033"/>
        <dbReference type="ChEBI" id="CHEBI:78435"/>
        <dbReference type="EC" id="2.4.99.28"/>
    </reaction>
</comment>
<comment type="similarity">
    <text evidence="3">In the C-terminal section; belongs to the transpeptidase family.</text>
</comment>
<keyword evidence="14 30" id="KW-0378">Hydrolase</keyword>
<evidence type="ECO:0000256" key="21">
    <source>
        <dbReference type="ARBA" id="ARBA00023268"/>
    </source>
</evidence>
<keyword evidence="13" id="KW-0812">Transmembrane</keyword>
<evidence type="ECO:0000256" key="22">
    <source>
        <dbReference type="ARBA" id="ARBA00023316"/>
    </source>
</evidence>
<dbReference type="GO" id="GO:0005886">
    <property type="term" value="C:plasma membrane"/>
    <property type="evidence" value="ECO:0007669"/>
    <property type="project" value="UniProtKB-SubCell"/>
</dbReference>
<keyword evidence="10" id="KW-0645">Protease</keyword>
<dbReference type="Pfam" id="PF17092">
    <property type="entry name" value="PCB_OB"/>
    <property type="match status" value="1"/>
</dbReference>
<feature type="domain" description="Penicillin-binding protein OB-like" evidence="29">
    <location>
        <begin position="323"/>
        <end position="441"/>
    </location>
</feature>
<dbReference type="FunFam" id="1.10.3810.10:FF:000003">
    <property type="entry name" value="Penicillin-binding protein 1a"/>
    <property type="match status" value="1"/>
</dbReference>
<comment type="subcellular location">
    <subcellularLocation>
        <location evidence="1">Cell inner membrane</location>
        <topology evidence="1">Single-pass type II membrane protein</topology>
    </subcellularLocation>
</comment>
<evidence type="ECO:0000256" key="15">
    <source>
        <dbReference type="ARBA" id="ARBA00022960"/>
    </source>
</evidence>
<name>A0A7W6CWF9_9HYPH</name>
<evidence type="ECO:0000256" key="6">
    <source>
        <dbReference type="ARBA" id="ARBA00018638"/>
    </source>
</evidence>
<comment type="catalytic activity">
    <reaction evidence="23">
        <text>Preferential cleavage: (Ac)2-L-Lys-D-Ala-|-D-Ala. Also transpeptidation of peptidyl-alanyl moieties that are N-acyl substituents of D-alanine.</text>
        <dbReference type="EC" id="3.4.16.4"/>
    </reaction>
</comment>
<dbReference type="GO" id="GO:0008658">
    <property type="term" value="F:penicillin binding"/>
    <property type="evidence" value="ECO:0007669"/>
    <property type="project" value="InterPro"/>
</dbReference>
<dbReference type="Pfam" id="PF00905">
    <property type="entry name" value="Transpeptidase"/>
    <property type="match status" value="1"/>
</dbReference>
<evidence type="ECO:0000256" key="17">
    <source>
        <dbReference type="ARBA" id="ARBA00022984"/>
    </source>
</evidence>
<evidence type="ECO:0000256" key="5">
    <source>
        <dbReference type="ARBA" id="ARBA00012448"/>
    </source>
</evidence>
<evidence type="ECO:0000256" key="7">
    <source>
        <dbReference type="ARBA" id="ARBA00022475"/>
    </source>
</evidence>
<dbReference type="InterPro" id="IPR023346">
    <property type="entry name" value="Lysozyme-like_dom_sf"/>
</dbReference>
<evidence type="ECO:0000256" key="12">
    <source>
        <dbReference type="ARBA" id="ARBA00022679"/>
    </source>
</evidence>
<dbReference type="NCBIfam" id="TIGR02074">
    <property type="entry name" value="PBP_1a_fam"/>
    <property type="match status" value="1"/>
</dbReference>
<keyword evidence="20" id="KW-0046">Antibiotic resistance</keyword>
<gene>
    <name evidence="30" type="ORF">GGR24_000954</name>
</gene>
<evidence type="ECO:0000256" key="1">
    <source>
        <dbReference type="ARBA" id="ARBA00004249"/>
    </source>
</evidence>
<dbReference type="InterPro" id="IPR001460">
    <property type="entry name" value="PCN-bd_Tpept"/>
</dbReference>
<dbReference type="GO" id="GO:0071555">
    <property type="term" value="P:cell wall organization"/>
    <property type="evidence" value="ECO:0007669"/>
    <property type="project" value="UniProtKB-KW"/>
</dbReference>
<dbReference type="GO" id="GO:0008955">
    <property type="term" value="F:peptidoglycan glycosyltransferase activity"/>
    <property type="evidence" value="ECO:0007669"/>
    <property type="project" value="UniProtKB-EC"/>
</dbReference>
<dbReference type="EC" id="2.4.99.28" evidence="24"/>
<evidence type="ECO:0000256" key="23">
    <source>
        <dbReference type="ARBA" id="ARBA00034000"/>
    </source>
</evidence>
<feature type="domain" description="Glycosyl transferase family 51" evidence="28">
    <location>
        <begin position="59"/>
        <end position="234"/>
    </location>
</feature>
<proteinExistence type="inferred from homology"/>
<evidence type="ECO:0000256" key="26">
    <source>
        <dbReference type="ARBA" id="ARBA00060592"/>
    </source>
</evidence>
<evidence type="ECO:0000256" key="14">
    <source>
        <dbReference type="ARBA" id="ARBA00022801"/>
    </source>
</evidence>
<dbReference type="FunFam" id="3.40.710.10:FF:000041">
    <property type="entry name" value="Penicillin-binding protein 1A"/>
    <property type="match status" value="1"/>
</dbReference>
<dbReference type="SUPFAM" id="SSF53955">
    <property type="entry name" value="Lysozyme-like"/>
    <property type="match status" value="1"/>
</dbReference>
<evidence type="ECO:0000256" key="18">
    <source>
        <dbReference type="ARBA" id="ARBA00022989"/>
    </source>
</evidence>
<dbReference type="RefSeq" id="WP_183394108.1">
    <property type="nucleotide sequence ID" value="NZ_JACIDR010000001.1"/>
</dbReference>
<keyword evidence="7" id="KW-1003">Cell membrane</keyword>
<dbReference type="InterPro" id="IPR012338">
    <property type="entry name" value="Beta-lactam/transpept-like"/>
</dbReference>
<evidence type="ECO:0000256" key="2">
    <source>
        <dbReference type="ARBA" id="ARBA00004752"/>
    </source>
</evidence>
<dbReference type="UniPathway" id="UPA00219"/>
<dbReference type="EC" id="3.4.16.4" evidence="5"/>
<keyword evidence="9" id="KW-0121">Carboxypeptidase</keyword>
<dbReference type="SUPFAM" id="SSF56601">
    <property type="entry name" value="beta-lactamase/transpeptidase-like"/>
    <property type="match status" value="1"/>
</dbReference>
<evidence type="ECO:0000256" key="8">
    <source>
        <dbReference type="ARBA" id="ARBA00022519"/>
    </source>
</evidence>
<comment type="caution">
    <text evidence="30">The sequence shown here is derived from an EMBL/GenBank/DDBJ whole genome shotgun (WGS) entry which is preliminary data.</text>
</comment>
<sequence>MRLLVRFFGFLFATGALLGLAGAAVAGYFVWKYSKELPDYEQLAKYEPPIMTRLHANDGRLIAEYAKERRLFLPIQAIPQRLIQAVTSAEDKNFYEHGGLDFAGIARAALSNFQNQGRRPQGASTITQQVAKNFLLTNRQDYERKIKEALLALRIEQTYSKDRILELYLNEIYLGLGAYGVGAAALVYFDKSVSELTLAEAAYLAALPKAPNNYHPFRYPERAIERRNWVIDRMVENGYATAEEGAAAKKSALDVDPRPTGNQLPASEYFNEEVRRVLYERYGEKGLYEGGLSVRTTLDPQLQLIARKSLSDGLVRYDEARGWRGPLREIDPRGDWGLALADIPAYTDVRPWRLAVVLDAGAAQASIGLQPGRDKSGAVTRERETGTLSLEGVRWAKWAKGPEQGRAVKTVSQVVKPGDVIYVEPAKEGSSEYRLRQIPDISGGLVAMDPYTGSVLALAGGFSFDESQFNRATQALRQPGSSFKPFIYAAALDNGYTPSSVVLDGPIEIDQGPGIGIWRPENYAKKFYGPQTLRFGIEKSRNVMTVRLAQDMGMPIISEYARRFGVMEDLPPYLSMALGAGETTVLRMTAAYAMFANGGKRVTPSVIDRIQDRTGKTIYRHDDRQCLGCTATAWAGQDEPKLVDGREQVLDPMTAYQITSMMEGVVLRGTGTAVRAVGKPIAGKTGTTNDYKDAWFVGFSPDLVVGVYLGYDKPHSLGSGETGGSVAAPVFTEFMKAALADKPATPFRVPPGIKLIRINPTSGMRASAGDPKVILEAFKPGTAPADSYSIIGQAAPSDRPQVVTPEADRAVRTGTGGLY</sequence>
<evidence type="ECO:0000256" key="13">
    <source>
        <dbReference type="ARBA" id="ARBA00022692"/>
    </source>
</evidence>
<keyword evidence="15" id="KW-0133">Cell shape</keyword>
<dbReference type="InterPro" id="IPR031376">
    <property type="entry name" value="PCB_OB"/>
</dbReference>
<evidence type="ECO:0000259" key="29">
    <source>
        <dbReference type="Pfam" id="PF17092"/>
    </source>
</evidence>
<dbReference type="GO" id="GO:0008360">
    <property type="term" value="P:regulation of cell shape"/>
    <property type="evidence" value="ECO:0007669"/>
    <property type="project" value="UniProtKB-KW"/>
</dbReference>
<keyword evidence="21" id="KW-0511">Multifunctional enzyme</keyword>
<evidence type="ECO:0000256" key="3">
    <source>
        <dbReference type="ARBA" id="ARBA00007090"/>
    </source>
</evidence>
<evidence type="ECO:0000256" key="4">
    <source>
        <dbReference type="ARBA" id="ARBA00007739"/>
    </source>
</evidence>
<evidence type="ECO:0000256" key="16">
    <source>
        <dbReference type="ARBA" id="ARBA00022968"/>
    </source>
</evidence>
<evidence type="ECO:0000313" key="30">
    <source>
        <dbReference type="EMBL" id="MBB3972321.1"/>
    </source>
</evidence>
<keyword evidence="11 30" id="KW-0328">Glycosyltransferase</keyword>
<dbReference type="GO" id="GO:0006508">
    <property type="term" value="P:proteolysis"/>
    <property type="evidence" value="ECO:0007669"/>
    <property type="project" value="UniProtKB-KW"/>
</dbReference>
<evidence type="ECO:0000256" key="24">
    <source>
        <dbReference type="ARBA" id="ARBA00044770"/>
    </source>
</evidence>
<feature type="domain" description="Penicillin-binding protein transpeptidase" evidence="27">
    <location>
        <begin position="443"/>
        <end position="736"/>
    </location>
</feature>
<comment type="pathway">
    <text evidence="26">Glycan biosynthesis.</text>
</comment>
<dbReference type="EMBL" id="JACIDR010000001">
    <property type="protein sequence ID" value="MBB3972321.1"/>
    <property type="molecule type" value="Genomic_DNA"/>
</dbReference>
<keyword evidence="16" id="KW-0735">Signal-anchor</keyword>
<evidence type="ECO:0000256" key="9">
    <source>
        <dbReference type="ARBA" id="ARBA00022645"/>
    </source>
</evidence>
<dbReference type="Gene3D" id="1.10.3810.10">
    <property type="entry name" value="Biosynthetic peptidoglycan transglycosylase-like"/>
    <property type="match status" value="1"/>
</dbReference>
<dbReference type="Pfam" id="PF00912">
    <property type="entry name" value="Transgly"/>
    <property type="match status" value="1"/>
</dbReference>
<dbReference type="Proteomes" id="UP000528964">
    <property type="component" value="Unassembled WGS sequence"/>
</dbReference>
<evidence type="ECO:0000256" key="25">
    <source>
        <dbReference type="ARBA" id="ARBA00049902"/>
    </source>
</evidence>
<dbReference type="PANTHER" id="PTHR32282">
    <property type="entry name" value="BINDING PROTEIN TRANSPEPTIDASE, PUTATIVE-RELATED"/>
    <property type="match status" value="1"/>
</dbReference>
<dbReference type="GO" id="GO:0009002">
    <property type="term" value="F:serine-type D-Ala-D-Ala carboxypeptidase activity"/>
    <property type="evidence" value="ECO:0007669"/>
    <property type="project" value="UniProtKB-EC"/>
</dbReference>